<proteinExistence type="predicted"/>
<keyword evidence="2" id="KW-1185">Reference proteome</keyword>
<reference evidence="1 2" key="1">
    <citation type="submission" date="2024-05" db="EMBL/GenBank/DDBJ databases">
        <title>Genome sequencing and assembly of Indian major carp, Cirrhinus mrigala (Hamilton, 1822).</title>
        <authorList>
            <person name="Mohindra V."/>
            <person name="Chowdhury L.M."/>
            <person name="Lal K."/>
            <person name="Jena J.K."/>
        </authorList>
    </citation>
    <scope>NUCLEOTIDE SEQUENCE [LARGE SCALE GENOMIC DNA]</scope>
    <source>
        <strain evidence="1">CM1030</strain>
        <tissue evidence="1">Blood</tissue>
    </source>
</reference>
<protein>
    <submittedName>
        <fullName evidence="1">Uncharacterized protein</fullName>
    </submittedName>
</protein>
<gene>
    <name evidence="1" type="ORF">M9458_004758</name>
</gene>
<evidence type="ECO:0000313" key="1">
    <source>
        <dbReference type="EMBL" id="KAL0201571.1"/>
    </source>
</evidence>
<accession>A0ABD0RU63</accession>
<dbReference type="EMBL" id="JAMKFB020000002">
    <property type="protein sequence ID" value="KAL0201571.1"/>
    <property type="molecule type" value="Genomic_DNA"/>
</dbReference>
<sequence length="168" mass="19408">MRINNINGQFSLARKECLTETEECLKDMQRLNRKYNKITFGLALKSPNKNRMAFYFWPVAPQTREESQMWNTALLTLDEHIVTLLTIIHLEVGRDTLQIFLQPSIALKNKHGGRHVVALKLLFHGEPAWYQSVGGGQRKRMRGVLSARDKEDAHFIKVRDVQQGLHVT</sequence>
<dbReference type="AlphaFoldDB" id="A0ABD0RU63"/>
<organism evidence="1 2">
    <name type="scientific">Cirrhinus mrigala</name>
    <name type="common">Mrigala</name>
    <dbReference type="NCBI Taxonomy" id="683832"/>
    <lineage>
        <taxon>Eukaryota</taxon>
        <taxon>Metazoa</taxon>
        <taxon>Chordata</taxon>
        <taxon>Craniata</taxon>
        <taxon>Vertebrata</taxon>
        <taxon>Euteleostomi</taxon>
        <taxon>Actinopterygii</taxon>
        <taxon>Neopterygii</taxon>
        <taxon>Teleostei</taxon>
        <taxon>Ostariophysi</taxon>
        <taxon>Cypriniformes</taxon>
        <taxon>Cyprinidae</taxon>
        <taxon>Labeoninae</taxon>
        <taxon>Labeonini</taxon>
        <taxon>Cirrhinus</taxon>
    </lineage>
</organism>
<evidence type="ECO:0000313" key="2">
    <source>
        <dbReference type="Proteomes" id="UP001529510"/>
    </source>
</evidence>
<comment type="caution">
    <text evidence="1">The sequence shown here is derived from an EMBL/GenBank/DDBJ whole genome shotgun (WGS) entry which is preliminary data.</text>
</comment>
<dbReference type="Proteomes" id="UP001529510">
    <property type="component" value="Unassembled WGS sequence"/>
</dbReference>
<name>A0ABD0RU63_CIRMR</name>